<name>A0A6N2WUB0_9BACE</name>
<organism evidence="1">
    <name type="scientific">Bacteroides intestinalis</name>
    <dbReference type="NCBI Taxonomy" id="329854"/>
    <lineage>
        <taxon>Bacteria</taxon>
        <taxon>Pseudomonadati</taxon>
        <taxon>Bacteroidota</taxon>
        <taxon>Bacteroidia</taxon>
        <taxon>Bacteroidales</taxon>
        <taxon>Bacteroidaceae</taxon>
        <taxon>Bacteroides</taxon>
    </lineage>
</organism>
<proteinExistence type="predicted"/>
<reference evidence="1" key="1">
    <citation type="submission" date="2019-11" db="EMBL/GenBank/DDBJ databases">
        <authorList>
            <person name="Feng L."/>
        </authorList>
    </citation>
    <scope>NUCLEOTIDE SEQUENCE</scope>
    <source>
        <strain evidence="1">BintestinalisLFYP9</strain>
    </source>
</reference>
<evidence type="ECO:0000313" key="1">
    <source>
        <dbReference type="EMBL" id="VYT45336.1"/>
    </source>
</evidence>
<sequence>MFVEVVFSEILLFNFKINYHETFILFRVLDAVVGRV</sequence>
<accession>A0A6N2WUB0</accession>
<dbReference type="EMBL" id="CACRSU010000048">
    <property type="protein sequence ID" value="VYT45336.1"/>
    <property type="molecule type" value="Genomic_DNA"/>
</dbReference>
<gene>
    <name evidence="1" type="ORF">BILFYP9_03802</name>
</gene>
<dbReference type="AlphaFoldDB" id="A0A6N2WUB0"/>
<protein>
    <submittedName>
        <fullName evidence="1">Uncharacterized protein</fullName>
    </submittedName>
</protein>